<evidence type="ECO:0000313" key="1">
    <source>
        <dbReference type="EMBL" id="CAJ73599.1"/>
    </source>
</evidence>
<reference evidence="1" key="1">
    <citation type="journal article" date="2006" name="Nature">
        <title>Deciphering the evolution and metabolism of an anammox bacterium from a community genome.</title>
        <authorList>
            <person name="Strous M."/>
            <person name="Pelletier E."/>
            <person name="Mangenot S."/>
            <person name="Rattei T."/>
            <person name="Lehner A."/>
            <person name="Taylor M.W."/>
            <person name="Horn M."/>
            <person name="Daims H."/>
            <person name="Bartol-Mavel D."/>
            <person name="Wincker P."/>
            <person name="Barbe V."/>
            <person name="Fonknechten N."/>
            <person name="Vallenet D."/>
            <person name="Segurens B."/>
            <person name="Schenowitz-Truong C."/>
            <person name="Medigue C."/>
            <person name="Collingro A."/>
            <person name="Snel B."/>
            <person name="Dutilh B.E."/>
            <person name="OpDenCamp H.J.M."/>
            <person name="vanDerDrift C."/>
            <person name="Cirpus I."/>
            <person name="vanDePas-Schoonen K.T."/>
            <person name="Harhangi H.R."/>
            <person name="vanNiftrik L."/>
            <person name="Schmid M."/>
            <person name="Keltjens J."/>
            <person name="vanDeVossenberg J."/>
            <person name="Kartal B."/>
            <person name="Meier H."/>
            <person name="Frishman D."/>
            <person name="Huynen M.A."/>
            <person name="Mewes H."/>
            <person name="Weissenbach J."/>
            <person name="Jetten M.S.M."/>
            <person name="Wagner M."/>
            <person name="LePaslier D."/>
        </authorList>
    </citation>
    <scope>NUCLEOTIDE SEQUENCE</scope>
</reference>
<protein>
    <submittedName>
        <fullName evidence="1">Uncharacterized protein</fullName>
    </submittedName>
</protein>
<organism evidence="1">
    <name type="scientific">Kuenenia stuttgartiensis</name>
    <dbReference type="NCBI Taxonomy" id="174633"/>
    <lineage>
        <taxon>Bacteria</taxon>
        <taxon>Pseudomonadati</taxon>
        <taxon>Planctomycetota</taxon>
        <taxon>Candidatus Brocadiia</taxon>
        <taxon>Candidatus Brocadiales</taxon>
        <taxon>Candidatus Brocadiaceae</taxon>
        <taxon>Candidatus Kuenenia</taxon>
    </lineage>
</organism>
<reference evidence="1" key="2">
    <citation type="submission" date="2006-01" db="EMBL/GenBank/DDBJ databases">
        <authorList>
            <person name="Genoscope"/>
        </authorList>
    </citation>
    <scope>NUCLEOTIDE SEQUENCE</scope>
</reference>
<gene>
    <name evidence="1" type="ORF">kuste2847</name>
</gene>
<dbReference type="EMBL" id="CT573071">
    <property type="protein sequence ID" value="CAJ73599.1"/>
    <property type="molecule type" value="Genomic_DNA"/>
</dbReference>
<name>Q1Q0S7_KUEST</name>
<accession>Q1Q0S7</accession>
<sequence>MFLQVGFFNIAGYLEKKSNKGSMNSLYKDLQTSYRCEKSSKDQIQVQVSLFIMT</sequence>
<dbReference type="AlphaFoldDB" id="Q1Q0S7"/>
<proteinExistence type="predicted"/>